<accession>J9D3Y2</accession>
<reference evidence="4 5" key="1">
    <citation type="submission" date="2011-08" db="EMBL/GenBank/DDBJ databases">
        <authorList>
            <person name="Liu Z.J."/>
            <person name="Shi F.L."/>
            <person name="Lu J.Q."/>
            <person name="Li M."/>
            <person name="Wang Z.L."/>
        </authorList>
    </citation>
    <scope>NUCLEOTIDE SEQUENCE [LARGE SCALE GENOMIC DNA]</scope>
    <source>
        <strain evidence="4 5">USNM 41457</strain>
    </source>
</reference>
<dbReference type="Pfam" id="PF01793">
    <property type="entry name" value="Glyco_transf_15"/>
    <property type="match status" value="1"/>
</dbReference>
<proteinExistence type="inferred from homology"/>
<dbReference type="VEuPathDB" id="MicrosporidiaDB:EDEG_03075"/>
<dbReference type="PIRSF" id="PIRSF018153">
    <property type="entry name" value="Glyco_trans_15"/>
    <property type="match status" value="1"/>
</dbReference>
<evidence type="ECO:0000313" key="5">
    <source>
        <dbReference type="Proteomes" id="UP000003163"/>
    </source>
</evidence>
<dbReference type="Gene3D" id="3.90.550.10">
    <property type="entry name" value="Spore Coat Polysaccharide Biosynthesis Protein SpsA, Chain A"/>
    <property type="match status" value="1"/>
</dbReference>
<feature type="active site" description="Nucleophile" evidence="3">
    <location>
        <position position="224"/>
    </location>
</feature>
<dbReference type="FunCoup" id="J9D3Y2">
    <property type="interactions" value="32"/>
</dbReference>
<reference evidence="5" key="2">
    <citation type="submission" date="2015-07" db="EMBL/GenBank/DDBJ databases">
        <title>Contrasting host-pathogen interactions and genome evolution in two generalist and specialist microsporidian pathogens of mosquitoes.</title>
        <authorList>
            <consortium name="The Broad Institute Genomics Platform"/>
            <consortium name="The Broad Institute Genome Sequencing Center for Infectious Disease"/>
            <person name="Cuomo C.A."/>
            <person name="Sanscrainte N.D."/>
            <person name="Goldberg J.M."/>
            <person name="Heiman D."/>
            <person name="Young S."/>
            <person name="Zeng Q."/>
            <person name="Becnel J.J."/>
            <person name="Birren B.W."/>
        </authorList>
    </citation>
    <scope>NUCLEOTIDE SEQUENCE [LARGE SCALE GENOMIC DNA]</scope>
    <source>
        <strain evidence="5">USNM 41457</strain>
    </source>
</reference>
<comment type="caution">
    <text evidence="4">The sequence shown here is derived from an EMBL/GenBank/DDBJ whole genome shotgun (WGS) entry which is preliminary data.</text>
</comment>
<dbReference type="SUPFAM" id="SSF53448">
    <property type="entry name" value="Nucleotide-diphospho-sugar transferases"/>
    <property type="match status" value="1"/>
</dbReference>
<dbReference type="GO" id="GO:0016020">
    <property type="term" value="C:membrane"/>
    <property type="evidence" value="ECO:0007669"/>
    <property type="project" value="InterPro"/>
</dbReference>
<dbReference type="FunFam" id="3.90.550.10:FF:000051">
    <property type="entry name" value="Alpha-1,2-mannosyltransferase (Ktr4)"/>
    <property type="match status" value="1"/>
</dbReference>
<organism evidence="4 5">
    <name type="scientific">Edhazardia aedis (strain USNM 41457)</name>
    <name type="common">Microsporidian parasite</name>
    <dbReference type="NCBI Taxonomy" id="1003232"/>
    <lineage>
        <taxon>Eukaryota</taxon>
        <taxon>Fungi</taxon>
        <taxon>Fungi incertae sedis</taxon>
        <taxon>Microsporidia</taxon>
        <taxon>Edhazardia</taxon>
    </lineage>
</organism>
<dbReference type="AlphaFoldDB" id="J9D3Y2"/>
<dbReference type="PANTHER" id="PTHR31121:SF6">
    <property type="entry name" value="ALPHA-1,2 MANNOSYLTRANSFERASE KTR1"/>
    <property type="match status" value="1"/>
</dbReference>
<sequence>MLEYIILFICCISSKENACILILCRNDDIKGISSSLHDFEDTFNKKYQYPYVFLNDVDFTDEFKTKIKEVISTPAEFGKLTREQWGPPPWIDLPKAEEKMKDMESRGVIYGGSLSYRNMCRFFSGYFYKHELVLKYDYYWRIEPDVNFYCEMNYDPFEFMRVKKKKYGFVITLLEFMETIPTLWKTTLEFLEKHRNMLHNNKILSFILDENKKFNGCHFWSNFEIASFEFFRSPIYEKYFEFLDQAGGFYYERWGDAPVHSIAASLFLEEGEVYFFEDIGYRHSLYRHCPTSPSRLPYCKCTPDDNVDNLNVSCLKDFRRETL</sequence>
<comment type="similarity">
    <text evidence="1">Belongs to the glycosyltransferase 15 family.</text>
</comment>
<dbReference type="OMA" id="FMETIPT"/>
<evidence type="ECO:0000256" key="1">
    <source>
        <dbReference type="ARBA" id="ARBA00007677"/>
    </source>
</evidence>
<dbReference type="STRING" id="1003232.J9D3Y2"/>
<dbReference type="GO" id="GO:0000026">
    <property type="term" value="F:alpha-1,2-mannosyltransferase activity"/>
    <property type="evidence" value="ECO:0007669"/>
    <property type="project" value="TreeGrafter"/>
</dbReference>
<name>J9D3Y2_EDHAE</name>
<dbReference type="Proteomes" id="UP000003163">
    <property type="component" value="Unassembled WGS sequence"/>
</dbReference>
<keyword evidence="2" id="KW-0808">Transferase</keyword>
<dbReference type="OrthoDB" id="439943at2759"/>
<evidence type="ECO:0000256" key="2">
    <source>
        <dbReference type="ARBA" id="ARBA00022679"/>
    </source>
</evidence>
<protein>
    <submittedName>
        <fullName evidence="4">Uncharacterized protein</fullName>
    </submittedName>
</protein>
<evidence type="ECO:0000256" key="3">
    <source>
        <dbReference type="PIRSR" id="PIRSR018153-1"/>
    </source>
</evidence>
<dbReference type="GO" id="GO:0005794">
    <property type="term" value="C:Golgi apparatus"/>
    <property type="evidence" value="ECO:0007669"/>
    <property type="project" value="TreeGrafter"/>
</dbReference>
<dbReference type="GO" id="GO:0000032">
    <property type="term" value="P:cell wall mannoprotein biosynthetic process"/>
    <property type="evidence" value="ECO:0007669"/>
    <property type="project" value="TreeGrafter"/>
</dbReference>
<dbReference type="EMBL" id="AFBI03000067">
    <property type="protein sequence ID" value="EJW02521.1"/>
    <property type="molecule type" value="Genomic_DNA"/>
</dbReference>
<gene>
    <name evidence="4" type="ORF">EDEG_03075</name>
</gene>
<keyword evidence="5" id="KW-1185">Reference proteome</keyword>
<dbReference type="InParanoid" id="J9D3Y2"/>
<dbReference type="GO" id="GO:0006487">
    <property type="term" value="P:protein N-linked glycosylation"/>
    <property type="evidence" value="ECO:0007669"/>
    <property type="project" value="TreeGrafter"/>
</dbReference>
<dbReference type="HOGENOM" id="CLU_024327_4_0_1"/>
<dbReference type="InterPro" id="IPR029044">
    <property type="entry name" value="Nucleotide-diphossugar_trans"/>
</dbReference>
<dbReference type="InterPro" id="IPR002685">
    <property type="entry name" value="Glyco_trans_15"/>
</dbReference>
<dbReference type="PANTHER" id="PTHR31121">
    <property type="entry name" value="ALPHA-1,2 MANNOSYLTRANSFERASE KTR1"/>
    <property type="match status" value="1"/>
</dbReference>
<evidence type="ECO:0000313" key="4">
    <source>
        <dbReference type="EMBL" id="EJW02521.1"/>
    </source>
</evidence>